<sequence>MKLHKWKQTHYEPGYKRETCQVCGAIREDFNMYVRYAGGYGPTKLNGERQPYCPGRSCNANTIRP</sequence>
<evidence type="ECO:0000313" key="1">
    <source>
        <dbReference type="EMBL" id="QJA96805.1"/>
    </source>
</evidence>
<accession>A0A6M3LVX3</accession>
<reference evidence="1" key="1">
    <citation type="submission" date="2020-03" db="EMBL/GenBank/DDBJ databases">
        <title>The deep terrestrial virosphere.</title>
        <authorList>
            <person name="Holmfeldt K."/>
            <person name="Nilsson E."/>
            <person name="Simone D."/>
            <person name="Lopez-Fernandez M."/>
            <person name="Wu X."/>
            <person name="de Brujin I."/>
            <person name="Lundin D."/>
            <person name="Andersson A."/>
            <person name="Bertilsson S."/>
            <person name="Dopson M."/>
        </authorList>
    </citation>
    <scope>NUCLEOTIDE SEQUENCE</scope>
    <source>
        <strain evidence="1">MM415B07332</strain>
    </source>
</reference>
<dbReference type="AlphaFoldDB" id="A0A6M3LVX3"/>
<gene>
    <name evidence="1" type="ORF">MM415B07332_0004</name>
</gene>
<protein>
    <submittedName>
        <fullName evidence="1">Uncharacterized protein</fullName>
    </submittedName>
</protein>
<dbReference type="EMBL" id="MT143435">
    <property type="protein sequence ID" value="QJA96805.1"/>
    <property type="molecule type" value="Genomic_DNA"/>
</dbReference>
<proteinExistence type="predicted"/>
<name>A0A6M3LVX3_9ZZZZ</name>
<organism evidence="1">
    <name type="scientific">viral metagenome</name>
    <dbReference type="NCBI Taxonomy" id="1070528"/>
    <lineage>
        <taxon>unclassified sequences</taxon>
        <taxon>metagenomes</taxon>
        <taxon>organismal metagenomes</taxon>
    </lineage>
</organism>